<dbReference type="EMBL" id="MVHT01000015">
    <property type="protein sequence ID" value="ORB08226.1"/>
    <property type="molecule type" value="Genomic_DNA"/>
</dbReference>
<dbReference type="AlphaFoldDB" id="A0A1E3SAH0"/>
<evidence type="ECO:0000256" key="1">
    <source>
        <dbReference type="SAM" id="MobiDB-lite"/>
    </source>
</evidence>
<dbReference type="InterPro" id="IPR001387">
    <property type="entry name" value="Cro/C1-type_HTH"/>
</dbReference>
<accession>A0A1E3SAH0</accession>
<feature type="compositionally biased region" description="Low complexity" evidence="1">
    <location>
        <begin position="147"/>
        <end position="161"/>
    </location>
</feature>
<evidence type="ECO:0000313" key="3">
    <source>
        <dbReference type="Proteomes" id="UP000192739"/>
    </source>
</evidence>
<keyword evidence="3" id="KW-1185">Reference proteome</keyword>
<dbReference type="OrthoDB" id="3214282at2"/>
<feature type="region of interest" description="Disordered" evidence="1">
    <location>
        <begin position="121"/>
        <end position="161"/>
    </location>
</feature>
<gene>
    <name evidence="2" type="ORF">BST27_08125</name>
</gene>
<dbReference type="InterPro" id="IPR010982">
    <property type="entry name" value="Lambda_DNA-bd_dom_sf"/>
</dbReference>
<dbReference type="SUPFAM" id="SSF47413">
    <property type="entry name" value="lambda repressor-like DNA-binding domains"/>
    <property type="match status" value="1"/>
</dbReference>
<organism evidence="2 3">
    <name type="scientific">Mycobacterium intermedium</name>
    <dbReference type="NCBI Taxonomy" id="28445"/>
    <lineage>
        <taxon>Bacteria</taxon>
        <taxon>Bacillati</taxon>
        <taxon>Actinomycetota</taxon>
        <taxon>Actinomycetes</taxon>
        <taxon>Mycobacteriales</taxon>
        <taxon>Mycobacteriaceae</taxon>
        <taxon>Mycobacterium</taxon>
        <taxon>Mycobacterium simiae complex</taxon>
    </lineage>
</organism>
<name>A0A1E3SAH0_MYCIE</name>
<dbReference type="CDD" id="cd00093">
    <property type="entry name" value="HTH_XRE"/>
    <property type="match status" value="1"/>
</dbReference>
<sequence length="302" mass="31828">MFVDGRHENSVTASGTTVRFGDPNGGNALAFESKEPAVDGQPGDHDNGTDPGLVRAGAAAAARRRELDISQRRLAADGIINAGALIAFEKGRSWPRERTRAKLEAVLQWPRGTIARIREGERAVPQQNLPTAPPTQSPPTSPPKAPAPGSSSQPSSGESGPASLIAQAVAAAVDTCTLAIAALPQPRNPDFTERAAPILADLRQLETIAVQATRISRITPELIKALGAVRRLHDKLMTLGATAPDAPLAQRLYAARRRANLSTLETAQAAGVSEETIIRAEAEEALPASDIEAIEALIRQLN</sequence>
<dbReference type="Proteomes" id="UP000192739">
    <property type="component" value="Unassembled WGS sequence"/>
</dbReference>
<proteinExistence type="predicted"/>
<protein>
    <submittedName>
        <fullName evidence="2">Transcriptional regulator</fullName>
    </submittedName>
</protein>
<evidence type="ECO:0000313" key="2">
    <source>
        <dbReference type="EMBL" id="ORB08226.1"/>
    </source>
</evidence>
<feature type="region of interest" description="Disordered" evidence="1">
    <location>
        <begin position="1"/>
        <end position="23"/>
    </location>
</feature>
<dbReference type="Gene3D" id="1.10.260.40">
    <property type="entry name" value="lambda repressor-like DNA-binding domains"/>
    <property type="match status" value="1"/>
</dbReference>
<feature type="compositionally biased region" description="Pro residues" evidence="1">
    <location>
        <begin position="131"/>
        <end position="146"/>
    </location>
</feature>
<comment type="caution">
    <text evidence="2">The sequence shown here is derived from an EMBL/GenBank/DDBJ whole genome shotgun (WGS) entry which is preliminary data.</text>
</comment>
<reference evidence="2 3" key="1">
    <citation type="submission" date="2017-02" db="EMBL/GenBank/DDBJ databases">
        <title>The new phylogeny of genus Mycobacterium.</title>
        <authorList>
            <person name="Tortoli E."/>
            <person name="Trovato A."/>
            <person name="Cirillo D.M."/>
        </authorList>
    </citation>
    <scope>NUCLEOTIDE SEQUENCE [LARGE SCALE GENOMIC DNA]</scope>
    <source>
        <strain evidence="2 3">DSM 44049</strain>
    </source>
</reference>
<dbReference type="GO" id="GO:0003677">
    <property type="term" value="F:DNA binding"/>
    <property type="evidence" value="ECO:0007669"/>
    <property type="project" value="InterPro"/>
</dbReference>